<feature type="repeat" description="CHCR" evidence="7">
    <location>
        <begin position="984"/>
        <end position="1129"/>
    </location>
</feature>
<dbReference type="FunCoup" id="A0A0D1XHK9">
    <property type="interactions" value="1205"/>
</dbReference>
<dbReference type="FunFam" id="1.25.40.10:FF:000005">
    <property type="entry name" value="Clathrin heavy chain"/>
    <property type="match status" value="1"/>
</dbReference>
<evidence type="ECO:0000256" key="3">
    <source>
        <dbReference type="ARBA" id="ARBA00023136"/>
    </source>
</evidence>
<feature type="repeat" description="CHCR" evidence="7">
    <location>
        <begin position="1428"/>
        <end position="1571"/>
    </location>
</feature>
<dbReference type="GO" id="GO:0030132">
    <property type="term" value="C:clathrin coat of coated pit"/>
    <property type="evidence" value="ECO:0007669"/>
    <property type="project" value="InterPro"/>
</dbReference>
<organism evidence="9 10">
    <name type="scientific">Verruconis gallopava</name>
    <dbReference type="NCBI Taxonomy" id="253628"/>
    <lineage>
        <taxon>Eukaryota</taxon>
        <taxon>Fungi</taxon>
        <taxon>Dikarya</taxon>
        <taxon>Ascomycota</taxon>
        <taxon>Pezizomycotina</taxon>
        <taxon>Dothideomycetes</taxon>
        <taxon>Pleosporomycetidae</taxon>
        <taxon>Venturiales</taxon>
        <taxon>Sympoventuriaceae</taxon>
        <taxon>Verruconis</taxon>
    </lineage>
</organism>
<dbReference type="InterPro" id="IPR055358">
    <property type="entry name" value="CHCR"/>
</dbReference>
<dbReference type="FunFam" id="1.25.40.730:FF:000003">
    <property type="entry name" value="Clathrin heavy chain"/>
    <property type="match status" value="1"/>
</dbReference>
<dbReference type="PROSITE" id="PS50236">
    <property type="entry name" value="CHCR"/>
    <property type="match status" value="7"/>
</dbReference>
<dbReference type="SMART" id="SM00299">
    <property type="entry name" value="CLH"/>
    <property type="match status" value="7"/>
</dbReference>
<dbReference type="GO" id="GO:0030479">
    <property type="term" value="C:actin cortical patch"/>
    <property type="evidence" value="ECO:0007669"/>
    <property type="project" value="TreeGrafter"/>
</dbReference>
<dbReference type="Pfam" id="PF01394">
    <property type="entry name" value="Clathrin_propel"/>
    <property type="match status" value="2"/>
</dbReference>
<evidence type="ECO:0000256" key="8">
    <source>
        <dbReference type="SAM" id="MobiDB-lite"/>
    </source>
</evidence>
<evidence type="ECO:0000313" key="10">
    <source>
        <dbReference type="Proteomes" id="UP000053259"/>
    </source>
</evidence>
<dbReference type="InterPro" id="IPR022365">
    <property type="entry name" value="Clathrin_H-chain_propeller_rpt"/>
</dbReference>
<feature type="repeat" description="CHCR" evidence="7">
    <location>
        <begin position="838"/>
        <end position="977"/>
    </location>
</feature>
<dbReference type="GO" id="GO:0006898">
    <property type="term" value="P:receptor-mediated endocytosis"/>
    <property type="evidence" value="ECO:0007669"/>
    <property type="project" value="TreeGrafter"/>
</dbReference>
<evidence type="ECO:0000256" key="5">
    <source>
        <dbReference type="ARBA" id="ARBA00023329"/>
    </source>
</evidence>
<dbReference type="GO" id="GO:0006886">
    <property type="term" value="P:intracellular protein transport"/>
    <property type="evidence" value="ECO:0007669"/>
    <property type="project" value="UniProtKB-UniRule"/>
</dbReference>
<dbReference type="InterPro" id="IPR000547">
    <property type="entry name" value="Clathrin_H-chain/VPS_repeat"/>
</dbReference>
<accession>A0A0D1XHK9</accession>
<dbReference type="PIRSF" id="PIRSF002290">
    <property type="entry name" value="Clathrin_H_chain"/>
    <property type="match status" value="1"/>
</dbReference>
<name>A0A0D1XHK9_9PEZI</name>
<dbReference type="SUPFAM" id="SSF48371">
    <property type="entry name" value="ARM repeat"/>
    <property type="match status" value="6"/>
</dbReference>
<dbReference type="GO" id="GO:0030130">
    <property type="term" value="C:clathrin coat of trans-Golgi network vesicle"/>
    <property type="evidence" value="ECO:0007669"/>
    <property type="project" value="InterPro"/>
</dbReference>
<sequence length="1679" mass="190216">MGSQLPIKFTELLQLGNYEIQPASIGFNTCTLESDRYICVRQTSETGQAEVIIIDLKNNNHVLRRPIKADSAIMHPNKLIIALKAQQRTLQIFDLENKAKLKSATMPEDVMFWKWFNDTSLGLVTDNSVYHWNVFDPAATQPVKVFDRNANLAGCQIINYRVSDDESWMVVVGISQQQGRVVGAMQLYSKARGISQSIEGHAAAFGTLRLDGASEDSKLFTFAVRTATAAKLHIVQVDHTPGQPQFAKKNVDIFFPPEATNDFPVAMQVSKRYSVIYLVTKYGFIHLYDLESGTCIFMNRISSETIFTTSADSTSSGIIGVNRKGQVLTVSVDESTIIPYLLQNPANGELAYKLASRASLPGADNLYQQQFERLLQSGSYTEAAKTAANSPRGFLRTPTTIERFKQIPAQPGQLSVILQYFGMLLDKGSLNKYETLELVRPVLAQNRKHLLEKWLGENKLECSEELGDIVRQHDLALALTIYQRAQAPQKVVAALAELGRFEQILPYTKEVGYTPDFTVLLQHIVRVNPEKGAEFASALVKDENGPLVDISRVVDIFQSQGMIQQATAFLLDALAGDRPEQGDLQTRLLEMNLINAPQVADAILGNEMFHYYDKARIASLCENAGLLTRALEHNDDPAAIKRIIVHTDKLPEEWLLNYFGQLTVELSLEALDEMLKFNIRQNLQAVIRIAQKYSDLLGPVRIVSLLEKHRTAEGLYYYLGSIVNISEDKDVVFKYIEAATRMGQLNEVERVCRENNFYDPEKVKNFLKEAKLSEQLPLIIVCDRFNMVHDLILYLYKNQQFKSIEVYVQRINPSRTPGVVGGLLDVDCDESIIKSLLASVNPASIPIDELVSEVESRNRLKLLLPFLEQTLQSGNQQQAVYNALAKIYIDSNNNPERFLQENDQYDSLVVGKYCEKRDPNLAFVAYRKGQNDLELINITNENGMFKQQARYVLDRADPDVWKFVLNDSNMYRRSLVDAVVATAVPECSEPEKVSIAVKAFVDEDLPSELIEMLEKIILEPSPFSDNPTLQNLLILTACKADKGRVIGYIQQLNNYTPEDVAEQCIDQGMFEEAFEIYKKDNNHAAAVNVLTDHIVSIDRAHEYADRVDLPEVWSRVGKAQLDGLRITDSIESYIRAQDPSNYSEVIEIATQAGKDEDLIKFLRMARKTLREPAVDTALAFCFARLNQLPELEDFLRSTNVADVEASGDKAYEEGYHEAAKIFYTSISNWAKLATTLVHLDEYQQAVEAARKANSTKVWKQVHDACVAKKEFRLAQIAGLNLIVHADELSDVVRQYEYNGYFDELINLLEAGLGLERAHMGMFTELGSALAKYHPERVMEHLRVFWSRINLPKMITACLEAHLWPELIFCYTHYDEWDNAALAMMERAADAWEHQSFKDIIVKVANLEIYYRALTFYRSEHPMLLTDLLQALTPRIDVNRVVSIFQKSDDIPLIKPFLMAVQGQNKRSVNSAIHDLLIEEEDYKTLRDSVTAYDNYDAPELAQRLERHDLVFFRQIAANIWRKNKRWQKSIELSKQDKLYKDAIETAAMSGKPEVVEELLRYFVDIGSRECYVGMLYACYDLLRPDLILELSWRNGLHDFTMPFMINMLAQQTATIEMLKKDNEERKAREASQQKDEDNTPILGGSRLLLTQGPINSAPSPTPYGQPNGIAPQATGFRAF</sequence>
<dbReference type="SUPFAM" id="SSF50989">
    <property type="entry name" value="Clathrin heavy-chain terminal domain"/>
    <property type="match status" value="1"/>
</dbReference>
<comment type="function">
    <text evidence="6">Clathrin is the major protein of the polyhedral coat of coated pits and vesicles.</text>
</comment>
<dbReference type="InterPro" id="IPR016024">
    <property type="entry name" value="ARM-type_fold"/>
</dbReference>
<dbReference type="GO" id="GO:0005198">
    <property type="term" value="F:structural molecule activity"/>
    <property type="evidence" value="ECO:0007669"/>
    <property type="project" value="InterPro"/>
</dbReference>
<dbReference type="OrthoDB" id="2113814at2759"/>
<comment type="subcellular location">
    <subcellularLocation>
        <location evidence="6">Cytoplasmic vesicle membrane</location>
        <topology evidence="6">Peripheral membrane protein</topology>
        <orientation evidence="6">Cytoplasmic side</orientation>
    </subcellularLocation>
    <subcellularLocation>
        <location evidence="6">Membrane</location>
        <location evidence="6">Coated pit</location>
        <topology evidence="6">Peripheral membrane protein</topology>
        <orientation evidence="6">Cytoplasmic side</orientation>
    </subcellularLocation>
</comment>
<evidence type="ECO:0000256" key="2">
    <source>
        <dbReference type="ARBA" id="ARBA00022737"/>
    </source>
</evidence>
<dbReference type="GeneID" id="27314871"/>
<proteinExistence type="inferred from homology"/>
<dbReference type="STRING" id="253628.A0A0D1XHK9"/>
<dbReference type="GO" id="GO:0005829">
    <property type="term" value="C:cytosol"/>
    <property type="evidence" value="ECO:0007669"/>
    <property type="project" value="GOC"/>
</dbReference>
<protein>
    <recommendedName>
        <fullName evidence="6">Clathrin heavy chain</fullName>
    </recommendedName>
</protein>
<keyword evidence="2" id="KW-0677">Repeat</keyword>
<dbReference type="GO" id="GO:0071439">
    <property type="term" value="C:clathrin complex"/>
    <property type="evidence" value="ECO:0007669"/>
    <property type="project" value="InterPro"/>
</dbReference>
<feature type="repeat" description="CHCR" evidence="7">
    <location>
        <begin position="541"/>
        <end position="687"/>
    </location>
</feature>
<dbReference type="FunFam" id="2.130.10.110:FF:000003">
    <property type="entry name" value="Clathrin heavy chain"/>
    <property type="match status" value="1"/>
</dbReference>
<evidence type="ECO:0000256" key="7">
    <source>
        <dbReference type="PROSITE-ProRule" id="PRU01006"/>
    </source>
</evidence>
<dbReference type="InParanoid" id="A0A0D1XHK9"/>
<feature type="compositionally biased region" description="Basic and acidic residues" evidence="8">
    <location>
        <begin position="1621"/>
        <end position="1637"/>
    </location>
</feature>
<feature type="repeat" description="CHCR" evidence="7">
    <location>
        <begin position="1279"/>
        <end position="1425"/>
    </location>
</feature>
<dbReference type="InterPro" id="IPR016025">
    <property type="entry name" value="Clathrin_H-chain_N"/>
</dbReference>
<feature type="repeat" description="CHCR" evidence="7">
    <location>
        <begin position="690"/>
        <end position="832"/>
    </location>
</feature>
<dbReference type="Gene3D" id="1.25.40.10">
    <property type="entry name" value="Tetratricopeptide repeat domain"/>
    <property type="match status" value="4"/>
</dbReference>
<dbReference type="RefSeq" id="XP_016211590.1">
    <property type="nucleotide sequence ID" value="XM_016360604.1"/>
</dbReference>
<dbReference type="GO" id="GO:0006895">
    <property type="term" value="P:Golgi to endosome transport"/>
    <property type="evidence" value="ECO:0007669"/>
    <property type="project" value="TreeGrafter"/>
</dbReference>
<reference evidence="9 10" key="1">
    <citation type="submission" date="2015-01" db="EMBL/GenBank/DDBJ databases">
        <title>The Genome Sequence of Ochroconis gallopava CBS43764.</title>
        <authorList>
            <consortium name="The Broad Institute Genomics Platform"/>
            <person name="Cuomo C."/>
            <person name="de Hoog S."/>
            <person name="Gorbushina A."/>
            <person name="Stielow B."/>
            <person name="Teixiera M."/>
            <person name="Abouelleil A."/>
            <person name="Chapman S.B."/>
            <person name="Priest M."/>
            <person name="Young S.K."/>
            <person name="Wortman J."/>
            <person name="Nusbaum C."/>
            <person name="Birren B."/>
        </authorList>
    </citation>
    <scope>NUCLEOTIDE SEQUENCE [LARGE SCALE GENOMIC DNA]</scope>
    <source>
        <strain evidence="9 10">CBS 43764</strain>
    </source>
</reference>
<dbReference type="HOGENOM" id="CLU_002136_0_0_1"/>
<dbReference type="FunFam" id="1.25.40.10:FF:000001">
    <property type="entry name" value="Clathrin heavy chain"/>
    <property type="match status" value="1"/>
</dbReference>
<feature type="repeat" description="CHCR" evidence="7">
    <location>
        <begin position="1133"/>
        <end position="1274"/>
    </location>
</feature>
<dbReference type="Gene3D" id="1.25.40.730">
    <property type="match status" value="1"/>
</dbReference>
<dbReference type="FunFam" id="1.25.40.10:FF:000082">
    <property type="entry name" value="Clathrin heavy chain"/>
    <property type="match status" value="1"/>
</dbReference>
<evidence type="ECO:0000256" key="4">
    <source>
        <dbReference type="ARBA" id="ARBA00023176"/>
    </source>
</evidence>
<dbReference type="FunFam" id="1.25.40.10:FF:000002">
    <property type="entry name" value="Clathrin heavy chain"/>
    <property type="match status" value="1"/>
</dbReference>
<keyword evidence="5 6" id="KW-0968">Cytoplasmic vesicle</keyword>
<dbReference type="InterPro" id="IPR011990">
    <property type="entry name" value="TPR-like_helical_dom_sf"/>
</dbReference>
<dbReference type="Pfam" id="PF13838">
    <property type="entry name" value="Clathrin_H_link"/>
    <property type="match status" value="1"/>
</dbReference>
<evidence type="ECO:0000313" key="9">
    <source>
        <dbReference type="EMBL" id="KIW01721.1"/>
    </source>
</evidence>
<keyword evidence="10" id="KW-1185">Reference proteome</keyword>
<dbReference type="Gene3D" id="2.130.10.110">
    <property type="entry name" value="Clathrin heavy-chain terminal domain"/>
    <property type="match status" value="1"/>
</dbReference>
<dbReference type="Proteomes" id="UP000053259">
    <property type="component" value="Unassembled WGS sequence"/>
</dbReference>
<feature type="compositionally biased region" description="Polar residues" evidence="8">
    <location>
        <begin position="1652"/>
        <end position="1664"/>
    </location>
</feature>
<dbReference type="InterPro" id="IPR016341">
    <property type="entry name" value="Clathrin_heavy_chain"/>
</dbReference>
<gene>
    <name evidence="9" type="ORF">PV09_06898</name>
</gene>
<dbReference type="GO" id="GO:0032051">
    <property type="term" value="F:clathrin light chain binding"/>
    <property type="evidence" value="ECO:0007669"/>
    <property type="project" value="InterPro"/>
</dbReference>
<keyword evidence="4 6" id="KW-0168">Coated pit</keyword>
<evidence type="ECO:0000256" key="6">
    <source>
        <dbReference type="PIRNR" id="PIRNR002290"/>
    </source>
</evidence>
<dbReference type="Pfam" id="PF00637">
    <property type="entry name" value="Clathrin"/>
    <property type="match status" value="7"/>
</dbReference>
<dbReference type="VEuPathDB" id="FungiDB:PV09_06898"/>
<dbReference type="EMBL" id="KN847553">
    <property type="protein sequence ID" value="KIW01721.1"/>
    <property type="molecule type" value="Genomic_DNA"/>
</dbReference>
<dbReference type="PANTHER" id="PTHR10292:SF1">
    <property type="entry name" value="CLATHRIN HEAVY CHAIN"/>
    <property type="match status" value="1"/>
</dbReference>
<keyword evidence="3 6" id="KW-0472">Membrane</keyword>
<comment type="similarity">
    <text evidence="1 6">Belongs to the clathrin heavy chain family.</text>
</comment>
<feature type="region of interest" description="Disordered" evidence="8">
    <location>
        <begin position="1621"/>
        <end position="1674"/>
    </location>
</feature>
<evidence type="ECO:0000256" key="1">
    <source>
        <dbReference type="ARBA" id="ARBA00009535"/>
    </source>
</evidence>
<dbReference type="PANTHER" id="PTHR10292">
    <property type="entry name" value="CLATHRIN HEAVY CHAIN RELATED"/>
    <property type="match status" value="1"/>
</dbReference>